<evidence type="ECO:0000256" key="1">
    <source>
        <dbReference type="ARBA" id="ARBA00022801"/>
    </source>
</evidence>
<organism evidence="5 6">
    <name type="scientific">Vibrio nigripulchritudo</name>
    <dbReference type="NCBI Taxonomy" id="28173"/>
    <lineage>
        <taxon>Bacteria</taxon>
        <taxon>Pseudomonadati</taxon>
        <taxon>Pseudomonadota</taxon>
        <taxon>Gammaproteobacteria</taxon>
        <taxon>Vibrionales</taxon>
        <taxon>Vibrionaceae</taxon>
        <taxon>Vibrio</taxon>
    </lineage>
</organism>
<dbReference type="Pfam" id="PF00150">
    <property type="entry name" value="Cellulase"/>
    <property type="match status" value="1"/>
</dbReference>
<accession>U4K7V4</accession>
<dbReference type="SUPFAM" id="SSF51445">
    <property type="entry name" value="(Trans)glycosidases"/>
    <property type="match status" value="1"/>
</dbReference>
<dbReference type="GO" id="GO:0000272">
    <property type="term" value="P:polysaccharide catabolic process"/>
    <property type="evidence" value="ECO:0007669"/>
    <property type="project" value="InterPro"/>
</dbReference>
<dbReference type="Proteomes" id="UP000016895">
    <property type="component" value="Chromosome 2"/>
</dbReference>
<keyword evidence="6" id="KW-1185">Reference proteome</keyword>
<feature type="domain" description="Glycoside hydrolase family 5" evidence="4">
    <location>
        <begin position="42"/>
        <end position="308"/>
    </location>
</feature>
<dbReference type="RefSeq" id="WP_022561846.1">
    <property type="nucleotide sequence ID" value="NC_022543.1"/>
</dbReference>
<comment type="similarity">
    <text evidence="3">Belongs to the glycosyl hydrolase 5 (cellulase A) family.</text>
</comment>
<proteinExistence type="inferred from homology"/>
<evidence type="ECO:0000256" key="3">
    <source>
        <dbReference type="RuleBase" id="RU361153"/>
    </source>
</evidence>
<gene>
    <name evidence="5" type="ORF">VIBNI_B1689</name>
</gene>
<evidence type="ECO:0000259" key="4">
    <source>
        <dbReference type="Pfam" id="PF00150"/>
    </source>
</evidence>
<dbReference type="PATRIC" id="fig|1260221.3.peg.5275"/>
<dbReference type="InterPro" id="IPR017853">
    <property type="entry name" value="GH"/>
</dbReference>
<reference evidence="5 6" key="1">
    <citation type="journal article" date="2013" name="ISME J.">
        <title>Comparative genomics of pathogenic lineages of Vibrio nigripulchritudo identifies virulence-associated traits.</title>
        <authorList>
            <person name="Goudenege D."/>
            <person name="Labreuche Y."/>
            <person name="Krin E."/>
            <person name="Ansquer D."/>
            <person name="Mangenot S."/>
            <person name="Calteau A."/>
            <person name="Medigue C."/>
            <person name="Mazel D."/>
            <person name="Polz M.F."/>
            <person name="Le Roux F."/>
        </authorList>
    </citation>
    <scope>NUCLEOTIDE SEQUENCE [LARGE SCALE GENOMIC DNA]</scope>
    <source>
        <strain evidence="6">SnF1</strain>
    </source>
</reference>
<dbReference type="EMBL" id="FO203527">
    <property type="protein sequence ID" value="CCO61422.1"/>
    <property type="molecule type" value="Genomic_DNA"/>
</dbReference>
<dbReference type="STRING" id="28173.VIBNI_B1689"/>
<evidence type="ECO:0000313" key="6">
    <source>
        <dbReference type="Proteomes" id="UP000016895"/>
    </source>
</evidence>
<dbReference type="OrthoDB" id="9774262at2"/>
<dbReference type="InterPro" id="IPR001547">
    <property type="entry name" value="Glyco_hydro_5"/>
</dbReference>
<keyword evidence="2 3" id="KW-0326">Glycosidase</keyword>
<keyword evidence="1 3" id="KW-0378">Hydrolase</keyword>
<protein>
    <submittedName>
        <fullName evidence="5">Putative (Trans)glycosidase</fullName>
    </submittedName>
</protein>
<dbReference type="AlphaFoldDB" id="U4K7V4"/>
<dbReference type="KEGG" id="vni:VIBNI_B1689"/>
<evidence type="ECO:0000313" key="5">
    <source>
        <dbReference type="EMBL" id="CCO61422.1"/>
    </source>
</evidence>
<name>U4K7V4_9VIBR</name>
<dbReference type="GO" id="GO:0004553">
    <property type="term" value="F:hydrolase activity, hydrolyzing O-glycosyl compounds"/>
    <property type="evidence" value="ECO:0007669"/>
    <property type="project" value="InterPro"/>
</dbReference>
<dbReference type="Gene3D" id="3.20.20.80">
    <property type="entry name" value="Glycosidases"/>
    <property type="match status" value="1"/>
</dbReference>
<sequence length="366" mass="42130">MKLGSEIARWSEEKANRWWKKQPRLCGFNYLPRTAVNWNEMWAEETFDVPTIAQELSWAKSAGFNCLRTNLPFVEWQKDSEALISRVDTFLSLCVKQKIKVILTLLDDCEFGGEQAHTGQQKPPLPNVHNSRAMGSPGRRLVMDTSVWSDIEQYVTDIVGQFGSDGRVLMWDLYNEPTNRMIFTPYGEFEFSDELEQYSHSLAEHCFYWARKVGPEQPLTIGAWHVPSEHAGKKAFLHPTDQMCLNLSDVVTFHAYVGEEDMTSIIAKLTQYNRPIMCTEWLARHCDSTYESILPLMQKYSIGVTQWGLVRGKTQTSLPWPSINVGTNNRDTWFHDFLDEDGTPYSQQEVQMICRFTSGDSINENV</sequence>
<evidence type="ECO:0000256" key="2">
    <source>
        <dbReference type="ARBA" id="ARBA00023295"/>
    </source>
</evidence>